<evidence type="ECO:0000256" key="1">
    <source>
        <dbReference type="SAM" id="MobiDB-lite"/>
    </source>
</evidence>
<dbReference type="AlphaFoldDB" id="A0A834RGD6"/>
<evidence type="ECO:0000313" key="4">
    <source>
        <dbReference type="EnsemblMetazoa" id="KAF7496292.1"/>
    </source>
</evidence>
<sequence>MHERCLMQWIRRVKRQNIQSKQLRCEICNYRYRWRKRIKPLNQWTFPPCIDNDRNWHIVFGICSFLMIISIITIVICISEDNQDVMRSQAELHKENISSSIPKPHSSGDSSDKNTVNRIHQKHTKGGKYSQSREKFSYSNHKSSSSELDSIDHLDRFNLPSSRISSRHESKSDEMDLDNSIRNILRELGHRCKINTSSCNRLEKLISAFLSDRNFIAYILRDNDQVDNLPNGLLLSDPVANKPKFESFHNIQHQTKIEEIFVIFGGCIFFICFFLATFSQIKSRISLYKMIISLIEHNQQWNIGEFELRDEISRDLGSESSRILT</sequence>
<feature type="region of interest" description="Disordered" evidence="1">
    <location>
        <begin position="93"/>
        <end position="147"/>
    </location>
</feature>
<reference evidence="3" key="2">
    <citation type="submission" date="2020-01" db="EMBL/GenBank/DDBJ databases">
        <authorList>
            <person name="Korhonen P.K.K."/>
            <person name="Guangxu M.G."/>
            <person name="Wang T.W."/>
            <person name="Stroehlein A.J.S."/>
            <person name="Young N.D."/>
            <person name="Ang C.-S.A."/>
            <person name="Fernando D.W.F."/>
            <person name="Lu H.L."/>
            <person name="Taylor S.T."/>
            <person name="Ehtesham M.E.M."/>
            <person name="Najaraj S.H.N."/>
            <person name="Harsha G.H.G."/>
            <person name="Madugundu A.M."/>
            <person name="Renuse S.R."/>
            <person name="Holt D.H."/>
            <person name="Pandey A.P."/>
            <person name="Papenfuss A.P."/>
            <person name="Gasser R.B.G."/>
            <person name="Fischer K.F."/>
        </authorList>
    </citation>
    <scope>NUCLEOTIDE SEQUENCE</scope>
    <source>
        <strain evidence="3">SSS_KF_BRIS2020</strain>
    </source>
</reference>
<keyword evidence="2" id="KW-0472">Membrane</keyword>
<protein>
    <recommendedName>
        <fullName evidence="6">RING-CH-type domain-containing protein</fullName>
    </recommendedName>
</protein>
<feature type="compositionally biased region" description="Low complexity" evidence="1">
    <location>
        <begin position="137"/>
        <end position="146"/>
    </location>
</feature>
<dbReference type="EnsemblMetazoa" id="SSS_6961s_mrna">
    <property type="protein sequence ID" value="KAF7496292.1"/>
    <property type="gene ID" value="SSS_6961"/>
</dbReference>
<dbReference type="Gene3D" id="3.30.40.10">
    <property type="entry name" value="Zinc/RING finger domain, C3HC4 (zinc finger)"/>
    <property type="match status" value="1"/>
</dbReference>
<gene>
    <name evidence="3" type="ORF">SSS_6961</name>
</gene>
<reference evidence="5" key="1">
    <citation type="journal article" date="2020" name="PLoS Negl. Trop. Dis.">
        <title>High-quality nuclear genome for Sarcoptes scabiei-A critical resource for a neglected parasite.</title>
        <authorList>
            <person name="Korhonen P.K."/>
            <person name="Gasser R.B."/>
            <person name="Ma G."/>
            <person name="Wang T."/>
            <person name="Stroehlein A.J."/>
            <person name="Young N.D."/>
            <person name="Ang C.S."/>
            <person name="Fernando D.D."/>
            <person name="Lu H.C."/>
            <person name="Taylor S."/>
            <person name="Reynolds S.L."/>
            <person name="Mofiz E."/>
            <person name="Najaraj S.H."/>
            <person name="Gowda H."/>
            <person name="Madugundu A."/>
            <person name="Renuse S."/>
            <person name="Holt D."/>
            <person name="Pandey A."/>
            <person name="Papenfuss A.T."/>
            <person name="Fischer K."/>
        </authorList>
    </citation>
    <scope>NUCLEOTIDE SEQUENCE [LARGE SCALE GENOMIC DNA]</scope>
</reference>
<evidence type="ECO:0000256" key="2">
    <source>
        <dbReference type="SAM" id="Phobius"/>
    </source>
</evidence>
<feature type="compositionally biased region" description="Polar residues" evidence="1">
    <location>
        <begin position="97"/>
        <end position="118"/>
    </location>
</feature>
<keyword evidence="2" id="KW-0812">Transmembrane</keyword>
<evidence type="ECO:0000313" key="3">
    <source>
        <dbReference type="EMBL" id="KAF7496292.1"/>
    </source>
</evidence>
<dbReference type="InterPro" id="IPR013083">
    <property type="entry name" value="Znf_RING/FYVE/PHD"/>
</dbReference>
<proteinExistence type="predicted"/>
<evidence type="ECO:0000313" key="5">
    <source>
        <dbReference type="Proteomes" id="UP000070412"/>
    </source>
</evidence>
<keyword evidence="2" id="KW-1133">Transmembrane helix</keyword>
<reference evidence="4" key="3">
    <citation type="submission" date="2022-06" db="UniProtKB">
        <authorList>
            <consortium name="EnsemblMetazoa"/>
        </authorList>
    </citation>
    <scope>IDENTIFICATION</scope>
</reference>
<dbReference type="Proteomes" id="UP000070412">
    <property type="component" value="Unassembled WGS sequence"/>
</dbReference>
<name>A0A834RGD6_SARSC</name>
<organism evidence="3">
    <name type="scientific">Sarcoptes scabiei</name>
    <name type="common">Itch mite</name>
    <name type="synonym">Acarus scabiei</name>
    <dbReference type="NCBI Taxonomy" id="52283"/>
    <lineage>
        <taxon>Eukaryota</taxon>
        <taxon>Metazoa</taxon>
        <taxon>Ecdysozoa</taxon>
        <taxon>Arthropoda</taxon>
        <taxon>Chelicerata</taxon>
        <taxon>Arachnida</taxon>
        <taxon>Acari</taxon>
        <taxon>Acariformes</taxon>
        <taxon>Sarcoptiformes</taxon>
        <taxon>Astigmata</taxon>
        <taxon>Psoroptidia</taxon>
        <taxon>Sarcoptoidea</taxon>
        <taxon>Sarcoptidae</taxon>
        <taxon>Sarcoptinae</taxon>
        <taxon>Sarcoptes</taxon>
    </lineage>
</organism>
<feature type="transmembrane region" description="Helical" evidence="2">
    <location>
        <begin position="56"/>
        <end position="78"/>
    </location>
</feature>
<evidence type="ECO:0008006" key="6">
    <source>
        <dbReference type="Google" id="ProtNLM"/>
    </source>
</evidence>
<dbReference type="EMBL" id="WVUK01000012">
    <property type="protein sequence ID" value="KAF7496292.1"/>
    <property type="molecule type" value="Genomic_DNA"/>
</dbReference>
<accession>A0A834RGD6</accession>
<feature type="transmembrane region" description="Helical" evidence="2">
    <location>
        <begin position="260"/>
        <end position="281"/>
    </location>
</feature>
<keyword evidence="5" id="KW-1185">Reference proteome</keyword>